<protein>
    <submittedName>
        <fullName evidence="3">Histidine kinase</fullName>
    </submittedName>
</protein>
<feature type="domain" description="Signal transduction histidine kinase internal region" evidence="2">
    <location>
        <begin position="173"/>
        <end position="251"/>
    </location>
</feature>
<evidence type="ECO:0000313" key="4">
    <source>
        <dbReference type="Proteomes" id="UP001431449"/>
    </source>
</evidence>
<accession>A0ABT0GLV6</accession>
<reference evidence="3" key="1">
    <citation type="submission" date="2022-04" db="EMBL/GenBank/DDBJ databases">
        <title>Lysobacter sp. CAU 1642 isolated from sea sand.</title>
        <authorList>
            <person name="Kim W."/>
        </authorList>
    </citation>
    <scope>NUCLEOTIDE SEQUENCE</scope>
    <source>
        <strain evidence="3">CAU 1642</strain>
    </source>
</reference>
<dbReference type="Pfam" id="PF06580">
    <property type="entry name" value="His_kinase"/>
    <property type="match status" value="1"/>
</dbReference>
<dbReference type="InterPro" id="IPR010559">
    <property type="entry name" value="Sig_transdc_His_kin_internal"/>
</dbReference>
<gene>
    <name evidence="3" type="ORF">M0G41_17835</name>
</gene>
<proteinExistence type="predicted"/>
<dbReference type="PANTHER" id="PTHR34220">
    <property type="entry name" value="SENSOR HISTIDINE KINASE YPDA"/>
    <property type="match status" value="1"/>
</dbReference>
<dbReference type="InterPro" id="IPR050640">
    <property type="entry name" value="Bact_2-comp_sensor_kinase"/>
</dbReference>
<keyword evidence="1" id="KW-0472">Membrane</keyword>
<keyword evidence="1" id="KW-0812">Transmembrane</keyword>
<evidence type="ECO:0000256" key="1">
    <source>
        <dbReference type="SAM" id="Phobius"/>
    </source>
</evidence>
<dbReference type="PANTHER" id="PTHR34220:SF7">
    <property type="entry name" value="SENSOR HISTIDINE KINASE YPDA"/>
    <property type="match status" value="1"/>
</dbReference>
<feature type="transmembrane region" description="Helical" evidence="1">
    <location>
        <begin position="43"/>
        <end position="61"/>
    </location>
</feature>
<comment type="caution">
    <text evidence="3">The sequence shown here is derived from an EMBL/GenBank/DDBJ whole genome shotgun (WGS) entry which is preliminary data.</text>
</comment>
<keyword evidence="3" id="KW-0418">Kinase</keyword>
<dbReference type="GO" id="GO:0016301">
    <property type="term" value="F:kinase activity"/>
    <property type="evidence" value="ECO:0007669"/>
    <property type="project" value="UniProtKB-KW"/>
</dbReference>
<dbReference type="InterPro" id="IPR036890">
    <property type="entry name" value="HATPase_C_sf"/>
</dbReference>
<feature type="transmembrane region" description="Helical" evidence="1">
    <location>
        <begin position="131"/>
        <end position="151"/>
    </location>
</feature>
<evidence type="ECO:0000259" key="2">
    <source>
        <dbReference type="Pfam" id="PF06580"/>
    </source>
</evidence>
<name>A0ABT0GLV6_9GAMM</name>
<sequence length="359" mass="39430">MTAAGSASGAGWRGHWPRQLFQAALWGGFAALNLWQFQRYVGLHSGLVLIALMLALGLWAASEALRSLTLRRGWLRLGGTALGWRLAAGVALAASMLQALIALALVGGLQFGWLQMPGGQADYRFGSLLGYWFNTAVLLGAWLAVWVGVVARRQARENELARLRAESARRGLELEALRARLNPHFVFNALNNVRALINEDPPRARDMVTRLSNTLRHALQHSQRDRVRLDEEWAVIEDYLAVEAVHFEQRLRTDLRLDARCAAVELPPMLLQGLVENAVKHGIAVTPGGGLLRVVAEPLAQGVKLVVENPGRLGRSPSPGSGVGLSWLRQRLEERGPPARFDLSQLDSDTVRATLEWPA</sequence>
<keyword evidence="4" id="KW-1185">Reference proteome</keyword>
<dbReference type="EMBL" id="JALNMH010000020">
    <property type="protein sequence ID" value="MCK7595520.1"/>
    <property type="molecule type" value="Genomic_DNA"/>
</dbReference>
<evidence type="ECO:0000313" key="3">
    <source>
        <dbReference type="EMBL" id="MCK7595520.1"/>
    </source>
</evidence>
<feature type="transmembrane region" description="Helical" evidence="1">
    <location>
        <begin position="82"/>
        <end position="111"/>
    </location>
</feature>
<keyword evidence="1" id="KW-1133">Transmembrane helix</keyword>
<organism evidence="3 4">
    <name type="scientific">Pseudomarimonas salicorniae</name>
    <dbReference type="NCBI Taxonomy" id="2933270"/>
    <lineage>
        <taxon>Bacteria</taxon>
        <taxon>Pseudomonadati</taxon>
        <taxon>Pseudomonadota</taxon>
        <taxon>Gammaproteobacteria</taxon>
        <taxon>Lysobacterales</taxon>
        <taxon>Lysobacteraceae</taxon>
        <taxon>Pseudomarimonas</taxon>
    </lineage>
</organism>
<dbReference type="Gene3D" id="3.30.565.10">
    <property type="entry name" value="Histidine kinase-like ATPase, C-terminal domain"/>
    <property type="match status" value="1"/>
</dbReference>
<dbReference type="RefSeq" id="WP_248211525.1">
    <property type="nucleotide sequence ID" value="NZ_JALNMH010000020.1"/>
</dbReference>
<dbReference type="Proteomes" id="UP001431449">
    <property type="component" value="Unassembled WGS sequence"/>
</dbReference>
<keyword evidence="3" id="KW-0808">Transferase</keyword>
<dbReference type="SUPFAM" id="SSF55874">
    <property type="entry name" value="ATPase domain of HSP90 chaperone/DNA topoisomerase II/histidine kinase"/>
    <property type="match status" value="1"/>
</dbReference>